<protein>
    <submittedName>
        <fullName evidence="2">Stage V sporulation protein AC</fullName>
    </submittedName>
</protein>
<feature type="transmembrane region" description="Helical" evidence="1">
    <location>
        <begin position="36"/>
        <end position="57"/>
    </location>
</feature>
<keyword evidence="3" id="KW-1185">Reference proteome</keyword>
<dbReference type="OrthoDB" id="9797988at2"/>
<feature type="transmembrane region" description="Helical" evidence="1">
    <location>
        <begin position="69"/>
        <end position="86"/>
    </location>
</feature>
<dbReference type="EMBL" id="FOHE01000008">
    <property type="protein sequence ID" value="SET28229.1"/>
    <property type="molecule type" value="Genomic_DNA"/>
</dbReference>
<accession>A0A1I0D7L4</accession>
<dbReference type="RefSeq" id="WP_090869440.1">
    <property type="nucleotide sequence ID" value="NZ_FOHE01000008.1"/>
</dbReference>
<proteinExistence type="predicted"/>
<dbReference type="InterPro" id="IPR005562">
    <property type="entry name" value="SpoVA"/>
</dbReference>
<dbReference type="InterPro" id="IPR014203">
    <property type="entry name" value="Spore_V_AC"/>
</dbReference>
<dbReference type="AlphaFoldDB" id="A0A1I0D7L4"/>
<evidence type="ECO:0000313" key="2">
    <source>
        <dbReference type="EMBL" id="SET28229.1"/>
    </source>
</evidence>
<gene>
    <name evidence="2" type="ORF">SAMN05216389_10855</name>
</gene>
<keyword evidence="1" id="KW-0812">Transmembrane</keyword>
<feature type="transmembrane region" description="Helical" evidence="1">
    <location>
        <begin position="93"/>
        <end position="113"/>
    </location>
</feature>
<dbReference type="NCBIfam" id="TIGR02838">
    <property type="entry name" value="spore_V_AC"/>
    <property type="match status" value="1"/>
</dbReference>
<organism evidence="2 3">
    <name type="scientific">Oceanobacillus limi</name>
    <dbReference type="NCBI Taxonomy" id="930131"/>
    <lineage>
        <taxon>Bacteria</taxon>
        <taxon>Bacillati</taxon>
        <taxon>Bacillota</taxon>
        <taxon>Bacilli</taxon>
        <taxon>Bacillales</taxon>
        <taxon>Bacillaceae</taxon>
        <taxon>Oceanobacillus</taxon>
    </lineage>
</organism>
<dbReference type="PANTHER" id="PTHR38450:SF1">
    <property type="entry name" value="STAGE V SPORULATION PROTEIN AC"/>
    <property type="match status" value="1"/>
</dbReference>
<dbReference type="Proteomes" id="UP000198618">
    <property type="component" value="Unassembled WGS sequence"/>
</dbReference>
<name>A0A1I0D7L4_9BACI</name>
<feature type="transmembrane region" description="Helical" evidence="1">
    <location>
        <begin position="133"/>
        <end position="153"/>
    </location>
</feature>
<dbReference type="Pfam" id="PF03862">
    <property type="entry name" value="SpoVAC_SpoVAEB"/>
    <property type="match status" value="1"/>
</dbReference>
<keyword evidence="1" id="KW-1133">Transmembrane helix</keyword>
<sequence length="159" mass="17366">MADKKKKNLPPSAQQYQSFQSKREVKRPVFKNCLKAFFVGGFICFIGQLISTFYIYFFNFTEQTVGNPTTATLIFLTMLLTGFGIYDRIGQFAGAGTAVPVTGFGNAVISAAIEHRTEGFVLGVGGNMFKLAGSVILFGVFSAFIVALIKTIFIQWGGM</sequence>
<evidence type="ECO:0000313" key="3">
    <source>
        <dbReference type="Proteomes" id="UP000198618"/>
    </source>
</evidence>
<evidence type="ECO:0000256" key="1">
    <source>
        <dbReference type="SAM" id="Phobius"/>
    </source>
</evidence>
<keyword evidence="1" id="KW-0472">Membrane</keyword>
<dbReference type="STRING" id="930131.SAMN05216389_10855"/>
<reference evidence="2 3" key="1">
    <citation type="submission" date="2016-10" db="EMBL/GenBank/DDBJ databases">
        <authorList>
            <person name="de Groot N.N."/>
        </authorList>
    </citation>
    <scope>NUCLEOTIDE SEQUENCE [LARGE SCALE GENOMIC DNA]</scope>
    <source>
        <strain evidence="2 3">IBRC-M 10780</strain>
    </source>
</reference>
<dbReference type="PANTHER" id="PTHR38450">
    <property type="entry name" value="STAGE V SPORULATION PROTEIN AC-RELATED"/>
    <property type="match status" value="1"/>
</dbReference>